<accession>A0ACB8V4F1</accession>
<organism evidence="1">
    <name type="scientific">Ophidiomyces ophidiicola</name>
    <dbReference type="NCBI Taxonomy" id="1387563"/>
    <lineage>
        <taxon>Eukaryota</taxon>
        <taxon>Fungi</taxon>
        <taxon>Dikarya</taxon>
        <taxon>Ascomycota</taxon>
        <taxon>Pezizomycotina</taxon>
        <taxon>Eurotiomycetes</taxon>
        <taxon>Eurotiomycetidae</taxon>
        <taxon>Onygenales</taxon>
        <taxon>Onygenaceae</taxon>
        <taxon>Ophidiomyces</taxon>
    </lineage>
</organism>
<reference evidence="1" key="1">
    <citation type="journal article" date="2022" name="bioRxiv">
        <title>Population genetic analysis of Ophidiomyces ophidiicola, the causative agent of snake fungal disease, indicates recent introductions to the USA.</title>
        <authorList>
            <person name="Ladner J.T."/>
            <person name="Palmer J.M."/>
            <person name="Ettinger C.L."/>
            <person name="Stajich J.E."/>
            <person name="Farrell T.M."/>
            <person name="Glorioso B.M."/>
            <person name="Lawson B."/>
            <person name="Price S.J."/>
            <person name="Stengle A.G."/>
            <person name="Grear D.A."/>
            <person name="Lorch J.M."/>
        </authorList>
    </citation>
    <scope>NUCLEOTIDE SEQUENCE</scope>
    <source>
        <strain evidence="1">NWHC 24266-5</strain>
    </source>
</reference>
<comment type="caution">
    <text evidence="1">The sequence shown here is derived from an EMBL/GenBank/DDBJ whole genome shotgun (WGS) entry which is preliminary data.</text>
</comment>
<proteinExistence type="predicted"/>
<dbReference type="EMBL" id="JALBCA010000006">
    <property type="protein sequence ID" value="KAI2392546.1"/>
    <property type="molecule type" value="Genomic_DNA"/>
</dbReference>
<sequence>MEPPAFFPPPNTDSPNSVIQCLYPSMRGWAHDPTDKRKWLKWIGPGPAPEPGEYTIMTDYEKYTPKGVTRRHFLEVKEHTVNLDGVEFKRAKLYNGLFPGPWIQACWGDDIEITVRNKLQYNGTAVHWHGLRMLGTNLHDGVPGITQCPIAPADTFTYKFKAIQYGSSWYHSHYSLQYTDGLVGPLTIHGPSSANYDQSIDPLLMQDHLHTSAFQAYTIAQNGRPPSMHSILLNGIGSYTGLGAQAPTRKYSTVVTKGKKYLLRLINTSTDAIFVFSIDNHNFTVVGADFVPMTPYQTDHLVVGIGQRYHVILDTLPNATNGSAYWIRLTPTTGCSVFEANNPPDEKVGILYYGRRTTTMPTSTGQGFPAACRDEPFERLKPYHPWQVPDPQVAPTPLSASNDIGLGKWRMPGRPGTGPEVNFWAIGPSPMYLNYSQPMVKSLDRSTWDDTWVVYPSEEHTSNDWVYLLITGLKSLTAKVGVQIPAAHPIHLHGHDFALLQQSSEAFKPSLLNLKLDNPPRRDVTLLPAGGFIVIAFKADNPGSWVMHCHIAWHASMGLALQILERKNDFKALLRTQPNDVAEMNRVCRNWDSWYGNPANHWNSNDFFQEDSGI</sequence>
<name>A0ACB8V4F1_9EURO</name>
<gene>
    <name evidence="1" type="ORF">LOY88_000608</name>
</gene>
<protein>
    <submittedName>
        <fullName evidence="1">Uncharacterized protein</fullName>
    </submittedName>
</protein>
<evidence type="ECO:0000313" key="1">
    <source>
        <dbReference type="EMBL" id="KAI2392546.1"/>
    </source>
</evidence>